<keyword evidence="7" id="KW-0539">Nucleus</keyword>
<dbReference type="PANTHER" id="PTHR15749:SF4">
    <property type="entry name" value="FANCONI-ASSOCIATED NUCLEASE 1"/>
    <property type="match status" value="1"/>
</dbReference>
<feature type="compositionally biased region" description="Low complexity" evidence="8">
    <location>
        <begin position="31"/>
        <end position="43"/>
    </location>
</feature>
<comment type="function">
    <text evidence="7">Nuclease required for the repair of DNA interstrand cross-links (ICL). Acts as a 5'-3' exonuclease that anchors at a cut end of DNA and cleaves DNA successively at every third nucleotide, allowing to excise an ICL from one strand through flanking incisions.</text>
</comment>
<evidence type="ECO:0000256" key="6">
    <source>
        <dbReference type="PROSITE-ProRule" id="PRU01256"/>
    </source>
</evidence>
<proteinExistence type="evidence at transcript level"/>
<dbReference type="Gene3D" id="3.30.160.60">
    <property type="entry name" value="Classic Zinc Finger"/>
    <property type="match status" value="1"/>
</dbReference>
<feature type="compositionally biased region" description="Gly residues" evidence="8">
    <location>
        <begin position="44"/>
        <end position="60"/>
    </location>
</feature>
<keyword evidence="2 6" id="KW-0227">DNA damage</keyword>
<dbReference type="HOGENOM" id="CLU_971009_0_0_1"/>
<dbReference type="EC" id="3.1.4.1" evidence="7"/>
<keyword evidence="7" id="KW-0460">Magnesium</keyword>
<comment type="subcellular location">
    <subcellularLocation>
        <location evidence="7">Nucleus</location>
    </subcellularLocation>
</comment>
<evidence type="ECO:0000259" key="9">
    <source>
        <dbReference type="PROSITE" id="PS51908"/>
    </source>
</evidence>
<feature type="region of interest" description="Disordered" evidence="8">
    <location>
        <begin position="31"/>
        <end position="62"/>
    </location>
</feature>
<evidence type="ECO:0000256" key="3">
    <source>
        <dbReference type="ARBA" id="ARBA00022771"/>
    </source>
</evidence>
<evidence type="ECO:0000256" key="2">
    <source>
        <dbReference type="ARBA" id="ARBA00022763"/>
    </source>
</evidence>
<dbReference type="GO" id="GO:0008270">
    <property type="term" value="F:zinc ion binding"/>
    <property type="evidence" value="ECO:0007669"/>
    <property type="project" value="UniProtKB-KW"/>
</dbReference>
<keyword evidence="3 6" id="KW-0863">Zinc-finger</keyword>
<dbReference type="GO" id="GO:0004528">
    <property type="term" value="F:phosphodiesterase I activity"/>
    <property type="evidence" value="ECO:0007669"/>
    <property type="project" value="UniProtKB-EC"/>
</dbReference>
<reference evidence="10" key="1">
    <citation type="journal article" date="2009" name="PLoS Genet.">
        <title>Sequencing, mapping, and analysis of 27,455 maize full-length cDNAs.</title>
        <authorList>
            <person name="Soderlund C."/>
            <person name="Descour A."/>
            <person name="Kudrna D."/>
            <person name="Bomhoff M."/>
            <person name="Boyd L."/>
            <person name="Currie J."/>
            <person name="Angelova A."/>
            <person name="Collura K."/>
            <person name="Wissotski M."/>
            <person name="Ashley E."/>
            <person name="Morrow D."/>
            <person name="Fernandes J."/>
            <person name="Walbot V."/>
            <person name="Yu Y."/>
        </authorList>
    </citation>
    <scope>NUCLEOTIDE SEQUENCE</scope>
    <source>
        <strain evidence="10">B73</strain>
    </source>
</reference>
<sequence>MLTGRESLVRLIGRRRRSPLPASLVAALSLPSPSPSTSLAQADDGGGSGEAAGGEAGSTSGGSRVVGMGAEWVVCPVCGDSIRGSDYCVNTHLDMCLTRGTKRKLTQSTLLNFQFSKKVSAEPTINNLNNESETENMKQIDEGLSSDQAFFAFDSEIGSSKAGTTISSPTCMNDSLGTSETITSYAPSNTVLSDAKDAVNDGAGELPTVATSCSFDECAVMDSSTVVVVDTVIVGRRFHENIELREDADITFMRDPQNAKDPDAIKGLNVRRCLDTCLEILLKFWLL</sequence>
<evidence type="ECO:0000256" key="4">
    <source>
        <dbReference type="ARBA" id="ARBA00022833"/>
    </source>
</evidence>
<dbReference type="AlphaFoldDB" id="C0HIZ9"/>
<dbReference type="GO" id="GO:0003677">
    <property type="term" value="F:DNA binding"/>
    <property type="evidence" value="ECO:0007669"/>
    <property type="project" value="InterPro"/>
</dbReference>
<feature type="domain" description="UBZ4-type" evidence="9">
    <location>
        <begin position="72"/>
        <end position="101"/>
    </location>
</feature>
<evidence type="ECO:0000313" key="10">
    <source>
        <dbReference type="EMBL" id="ACN27002.1"/>
    </source>
</evidence>
<dbReference type="GO" id="GO:0005634">
    <property type="term" value="C:nucleus"/>
    <property type="evidence" value="ECO:0007669"/>
    <property type="project" value="UniProtKB-SubCell"/>
</dbReference>
<dbReference type="GO" id="GO:0036297">
    <property type="term" value="P:interstrand cross-link repair"/>
    <property type="evidence" value="ECO:0007669"/>
    <property type="project" value="InterPro"/>
</dbReference>
<dbReference type="SMART" id="SM00734">
    <property type="entry name" value="ZnF_Rad18"/>
    <property type="match status" value="1"/>
</dbReference>
<dbReference type="Gene3D" id="3.30.70.2330">
    <property type="match status" value="1"/>
</dbReference>
<keyword evidence="5 6" id="KW-0234">DNA repair</keyword>
<organism evidence="10">
    <name type="scientific">Zea mays</name>
    <name type="common">Maize</name>
    <dbReference type="NCBI Taxonomy" id="4577"/>
    <lineage>
        <taxon>Eukaryota</taxon>
        <taxon>Viridiplantae</taxon>
        <taxon>Streptophyta</taxon>
        <taxon>Embryophyta</taxon>
        <taxon>Tracheophyta</taxon>
        <taxon>Spermatophyta</taxon>
        <taxon>Magnoliopsida</taxon>
        <taxon>Liliopsida</taxon>
        <taxon>Poales</taxon>
        <taxon>Poaceae</taxon>
        <taxon>PACMAD clade</taxon>
        <taxon>Panicoideae</taxon>
        <taxon>Andropogonodae</taxon>
        <taxon>Andropogoneae</taxon>
        <taxon>Tripsacinae</taxon>
        <taxon>Zea</taxon>
    </lineage>
</organism>
<dbReference type="InterPro" id="IPR006642">
    <property type="entry name" value="Rad18_UBZ4"/>
</dbReference>
<evidence type="ECO:0000256" key="8">
    <source>
        <dbReference type="SAM" id="MobiDB-lite"/>
    </source>
</evidence>
<accession>C0HIZ9</accession>
<evidence type="ECO:0000256" key="7">
    <source>
        <dbReference type="RuleBase" id="RU365033"/>
    </source>
</evidence>
<keyword evidence="7" id="KW-0464">Manganese</keyword>
<protein>
    <recommendedName>
        <fullName evidence="7">Fanconi-associated nuclease</fullName>
        <ecNumber evidence="7">3.1.4.1</ecNumber>
    </recommendedName>
</protein>
<evidence type="ECO:0000256" key="5">
    <source>
        <dbReference type="ARBA" id="ARBA00023204"/>
    </source>
</evidence>
<comment type="catalytic activity">
    <reaction evidence="7">
        <text>Hydrolytically removes 5'-nucleotides successively from the 3'-hydroxy termini of 3'-hydroxy-terminated oligonucleotides.</text>
        <dbReference type="EC" id="3.1.4.1"/>
    </reaction>
</comment>
<keyword evidence="7" id="KW-0540">Nuclease</keyword>
<dbReference type="EMBL" id="BT062305">
    <property type="protein sequence ID" value="ACN27002.1"/>
    <property type="molecule type" value="mRNA"/>
</dbReference>
<name>C0HIZ9_MAIZE</name>
<comment type="similarity">
    <text evidence="7">Belongs to the FAN1 family.</text>
</comment>
<dbReference type="PROSITE" id="PS51908">
    <property type="entry name" value="ZF_UBZ4"/>
    <property type="match status" value="1"/>
</dbReference>
<keyword evidence="4" id="KW-0862">Zinc</keyword>
<dbReference type="ExpressionAtlas" id="C0HIZ9">
    <property type="expression patterns" value="baseline and differential"/>
</dbReference>
<keyword evidence="7" id="KW-0378">Hydrolase</keyword>
<dbReference type="InterPro" id="IPR033315">
    <property type="entry name" value="Fan1-like"/>
</dbReference>
<dbReference type="PANTHER" id="PTHR15749">
    <property type="entry name" value="FANCONI-ASSOCIATED NUCLEASE 1"/>
    <property type="match status" value="1"/>
</dbReference>
<keyword evidence="1 7" id="KW-0479">Metal-binding</keyword>
<evidence type="ECO:0000256" key="1">
    <source>
        <dbReference type="ARBA" id="ARBA00022723"/>
    </source>
</evidence>
<comment type="cofactor">
    <cofactor evidence="7">
        <name>Mg(2+)</name>
        <dbReference type="ChEBI" id="CHEBI:18420"/>
    </cofactor>
    <cofactor evidence="7">
        <name>Mn(2+)</name>
        <dbReference type="ChEBI" id="CHEBI:29035"/>
    </cofactor>
</comment>